<dbReference type="EMBL" id="JADGIK010000014">
    <property type="protein sequence ID" value="MBF0598348.1"/>
    <property type="molecule type" value="Genomic_DNA"/>
</dbReference>
<gene>
    <name evidence="1" type="ORF">IM532_13000</name>
</gene>
<proteinExistence type="predicted"/>
<sequence length="426" mass="49895">MELKLNSIKFSRNNKRIDFEYSTTKDIKKYFSDESFFIEFEEDISSVPFEILIIPFLANVMPIAWFAGFNVNVESVDSIFLESLTQLKKEFSKYYSIDLPESNNLKYTQSLRSDLKFTNKAMLFSGGVDAYTTYLRHVDEDLHLITIKGADIKLNDSAQWEDLTNYLETTDLINKNIKHYISSNIRDFITFEVDKLLPNLGWWGKIQHGLSLTCLSAPICYIHQIDILYIASTRSIKMKFSPWGSMPETDNLIKWSNSTIFHDGYELSRFDKVTTILNSSDNYTIKPPLRVCYNEFKSSLNCNECEKCLRTMFSIMVQGKDPNKYGFEIDNTVYERIFNKLQNGFSTEGTKMYWMEMIENINLSNLFIFSDRESEINNLTKIKELVNNISDKEIGVVSDFNKFKYSIIKKFPKTFTIYLNFRRKFL</sequence>
<name>A0A8J7FSY6_9FLAO</name>
<dbReference type="Proteomes" id="UP000608754">
    <property type="component" value="Unassembled WGS sequence"/>
</dbReference>
<evidence type="ECO:0000313" key="1">
    <source>
        <dbReference type="EMBL" id="MBF0598348.1"/>
    </source>
</evidence>
<organism evidence="1 2">
    <name type="scientific">Faecalibacter rhinopitheci</name>
    <dbReference type="NCBI Taxonomy" id="2779678"/>
    <lineage>
        <taxon>Bacteria</taxon>
        <taxon>Pseudomonadati</taxon>
        <taxon>Bacteroidota</taxon>
        <taxon>Flavobacteriia</taxon>
        <taxon>Flavobacteriales</taxon>
        <taxon>Weeksellaceae</taxon>
        <taxon>Faecalibacter</taxon>
    </lineage>
</organism>
<dbReference type="AlphaFoldDB" id="A0A8J7FSY6"/>
<dbReference type="RefSeq" id="WP_194183932.1">
    <property type="nucleotide sequence ID" value="NZ_JADGIK010000014.1"/>
</dbReference>
<keyword evidence="2" id="KW-1185">Reference proteome</keyword>
<accession>A0A8J7FSY6</accession>
<evidence type="ECO:0000313" key="2">
    <source>
        <dbReference type="Proteomes" id="UP000608754"/>
    </source>
</evidence>
<comment type="caution">
    <text evidence="1">The sequence shown here is derived from an EMBL/GenBank/DDBJ whole genome shotgun (WGS) entry which is preliminary data.</text>
</comment>
<protein>
    <submittedName>
        <fullName evidence="1">Uncharacterized protein</fullName>
    </submittedName>
</protein>
<reference evidence="1" key="1">
    <citation type="submission" date="2020-10" db="EMBL/GenBank/DDBJ databases">
        <authorList>
            <person name="Lu T."/>
            <person name="Wang Q."/>
            <person name="Han X."/>
        </authorList>
    </citation>
    <scope>NUCLEOTIDE SEQUENCE</scope>
    <source>
        <strain evidence="1">WQ 117</strain>
    </source>
</reference>